<evidence type="ECO:0000313" key="4">
    <source>
        <dbReference type="Proteomes" id="UP000233332"/>
    </source>
</evidence>
<dbReference type="InterPro" id="IPR001054">
    <property type="entry name" value="A/G_cyclase"/>
</dbReference>
<dbReference type="GO" id="GO:0006171">
    <property type="term" value="P:cAMP biosynthetic process"/>
    <property type="evidence" value="ECO:0007669"/>
    <property type="project" value="TreeGrafter"/>
</dbReference>
<feature type="domain" description="Guanylate cyclase" evidence="2">
    <location>
        <begin position="491"/>
        <end position="631"/>
    </location>
</feature>
<dbReference type="SMART" id="SM00044">
    <property type="entry name" value="CYCc"/>
    <property type="match status" value="1"/>
</dbReference>
<gene>
    <name evidence="3" type="ORF">COO92_10310</name>
</gene>
<reference evidence="3 4" key="1">
    <citation type="submission" date="2017-09" db="EMBL/GenBank/DDBJ databases">
        <title>Biodiversity and function of Thalassospira species in the particle-attached aromatic-hydrocarbon-degrading consortia from the surface seawater of the China South Sea.</title>
        <authorList>
            <person name="Dong C."/>
            <person name="Lai Q."/>
            <person name="Shao Z."/>
        </authorList>
    </citation>
    <scope>NUCLEOTIDE SEQUENCE [LARGE SCALE GENOMIC DNA]</scope>
    <source>
        <strain evidence="3 4">139Z-12</strain>
    </source>
</reference>
<comment type="caution">
    <text evidence="3">The sequence shown here is derived from an EMBL/GenBank/DDBJ whole genome shotgun (WGS) entry which is preliminary data.</text>
</comment>
<dbReference type="InterPro" id="IPR050697">
    <property type="entry name" value="Adenylyl/Guanylyl_Cyclase_3/4"/>
</dbReference>
<evidence type="ECO:0000256" key="1">
    <source>
        <dbReference type="SAM" id="Phobius"/>
    </source>
</evidence>
<evidence type="ECO:0000313" key="3">
    <source>
        <dbReference type="EMBL" id="PKR58142.1"/>
    </source>
</evidence>
<dbReference type="SMART" id="SM01080">
    <property type="entry name" value="CHASE2"/>
    <property type="match status" value="1"/>
</dbReference>
<keyword evidence="1" id="KW-0812">Transmembrane</keyword>
<dbReference type="SUPFAM" id="SSF55073">
    <property type="entry name" value="Nucleotide cyclase"/>
    <property type="match status" value="1"/>
</dbReference>
<dbReference type="InterPro" id="IPR029787">
    <property type="entry name" value="Nucleotide_cyclase"/>
</dbReference>
<dbReference type="GO" id="GO:0035556">
    <property type="term" value="P:intracellular signal transduction"/>
    <property type="evidence" value="ECO:0007669"/>
    <property type="project" value="InterPro"/>
</dbReference>
<keyword evidence="4" id="KW-1185">Reference proteome</keyword>
<dbReference type="Pfam" id="PF00211">
    <property type="entry name" value="Guanylate_cyc"/>
    <property type="match status" value="1"/>
</dbReference>
<feature type="transmembrane region" description="Helical" evidence="1">
    <location>
        <begin position="398"/>
        <end position="418"/>
    </location>
</feature>
<keyword evidence="1" id="KW-1133">Transmembrane helix</keyword>
<dbReference type="InterPro" id="IPR007890">
    <property type="entry name" value="CHASE2"/>
</dbReference>
<dbReference type="GO" id="GO:0004016">
    <property type="term" value="F:adenylate cyclase activity"/>
    <property type="evidence" value="ECO:0007669"/>
    <property type="project" value="UniProtKB-ARBA"/>
</dbReference>
<dbReference type="PANTHER" id="PTHR43081">
    <property type="entry name" value="ADENYLATE CYCLASE, TERMINAL-DIFFERENTIATION SPECIFIC-RELATED"/>
    <property type="match status" value="1"/>
</dbReference>
<dbReference type="AlphaFoldDB" id="A0A2N3L5Q5"/>
<keyword evidence="1" id="KW-0472">Membrane</keyword>
<dbReference type="PANTHER" id="PTHR43081:SF1">
    <property type="entry name" value="ADENYLATE CYCLASE, TERMINAL-DIFFERENTIATION SPECIFIC"/>
    <property type="match status" value="1"/>
</dbReference>
<evidence type="ECO:0000259" key="2">
    <source>
        <dbReference type="PROSITE" id="PS50125"/>
    </source>
</evidence>
<organism evidence="3 4">
    <name type="scientific">Thalassospira lohafexi</name>
    <dbReference type="NCBI Taxonomy" id="744227"/>
    <lineage>
        <taxon>Bacteria</taxon>
        <taxon>Pseudomonadati</taxon>
        <taxon>Pseudomonadota</taxon>
        <taxon>Alphaproteobacteria</taxon>
        <taxon>Rhodospirillales</taxon>
        <taxon>Thalassospiraceae</taxon>
        <taxon>Thalassospira</taxon>
    </lineage>
</organism>
<accession>A0A2N3L5Q5</accession>
<proteinExistence type="predicted"/>
<feature type="transmembrane region" description="Helical" evidence="1">
    <location>
        <begin position="430"/>
        <end position="449"/>
    </location>
</feature>
<dbReference type="EMBL" id="NXGX01000004">
    <property type="protein sequence ID" value="PKR58142.1"/>
    <property type="molecule type" value="Genomic_DNA"/>
</dbReference>
<protein>
    <submittedName>
        <fullName evidence="3">Adenylate/guanylate cyclase domain-containing protein</fullName>
    </submittedName>
</protein>
<dbReference type="Pfam" id="PF05226">
    <property type="entry name" value="CHASE2"/>
    <property type="match status" value="1"/>
</dbReference>
<feature type="transmembrane region" description="Helical" evidence="1">
    <location>
        <begin position="372"/>
        <end position="391"/>
    </location>
</feature>
<sequence length="763" mass="84080">MRLTKRRLLTSLHYLGPLAILLGCIFLRWQDVPFVDQLRLSVFDTYQRISPRTYEDVGVRIVDIDERSLEELGQWPWPRTRLAGLLYRLRLSGAQVVGFDIVFAEPDRTSPARVVNDWPSGPDTDKIKALADNLPDHDALFAQFIRGTGKVVTAIQLTTKKINELPRQTGNFSVAGEAGRTLSDFIPVLPGAAKNLDAIEDAASGNALVNVSPEQDGIVRRVPLLAAIDHELPAIGMPVYPTLSMEMLRVLQDAPRTMNVRMSGASGSERWTQSQGIEAIRVGAVTIPTDHAGHMWVHFTGHQTDRYISAADVMNDALPSGSLQNKVVLIGTSAAGLLDLRSTPLDRVLPGVEVHAEMLEQMILEHFLTRPYWAAEAETIVLLILGLFFVLAVPRLGAIWPAVIGSSLALGAITFSWWAYSSQLLLIDPAYPLISLLAVYLATSSIGFMRTEGERRQVRSAFANYLSPALVEQLARHPDRLKLGGETRDMTLMFCDVRGFTAISEGFKSNPQGLTRLINRLLTPLTDCILRREGTIDKYMGDCIMAFWNAPLDVKNHAHQACESALAMRRALDELNTERQTEATNENSPFLPLNVGIGINCGDCLVGNMGSDQRFDYSVLGDAVNLASRLEGQSKNYGVDIVLGEAIAERVHNDFAILELDLIAVKGKSEAVHIHALLGDANLQNSDGFAFLRNAHQSMISAYRAQNWDAAAALLDQCREISRTADNAGPLNGLYDLYEERIRLFRATPPPTNWNGVFVAISK</sequence>
<name>A0A2N3L5Q5_9PROT</name>
<feature type="transmembrane region" description="Helical" evidence="1">
    <location>
        <begin position="12"/>
        <end position="29"/>
    </location>
</feature>
<dbReference type="RefSeq" id="WP_101301908.1">
    <property type="nucleotide sequence ID" value="NZ_NXGX01000004.1"/>
</dbReference>
<dbReference type="PROSITE" id="PS51257">
    <property type="entry name" value="PROKAR_LIPOPROTEIN"/>
    <property type="match status" value="1"/>
</dbReference>
<dbReference type="PROSITE" id="PS50125">
    <property type="entry name" value="GUANYLATE_CYCLASE_2"/>
    <property type="match status" value="1"/>
</dbReference>
<dbReference type="CDD" id="cd07302">
    <property type="entry name" value="CHD"/>
    <property type="match status" value="1"/>
</dbReference>
<dbReference type="Gene3D" id="3.30.70.1230">
    <property type="entry name" value="Nucleotide cyclase"/>
    <property type="match status" value="1"/>
</dbReference>
<dbReference type="Proteomes" id="UP000233332">
    <property type="component" value="Unassembled WGS sequence"/>
</dbReference>